<sequence>MAKEDTFLAQLAGMNPALKVYEAWMRGTTDLMAFAAKRFEKDLEFQKSLITAKPQDLPHLQMQFWQGVLDDYHEEAGRMVSYAREAGVPNI</sequence>
<dbReference type="STRING" id="517719.SAMN05421762_2714"/>
<dbReference type="Pfam" id="PF09361">
    <property type="entry name" value="Phasin_2"/>
    <property type="match status" value="1"/>
</dbReference>
<evidence type="ECO:0000259" key="1">
    <source>
        <dbReference type="Pfam" id="PF09361"/>
    </source>
</evidence>
<dbReference type="AlphaFoldDB" id="A0A1I1N1V4"/>
<keyword evidence="3" id="KW-1185">Reference proteome</keyword>
<dbReference type="EMBL" id="FOLX01000001">
    <property type="protein sequence ID" value="SFC91162.1"/>
    <property type="molecule type" value="Genomic_DNA"/>
</dbReference>
<evidence type="ECO:0000313" key="3">
    <source>
        <dbReference type="Proteomes" id="UP000231644"/>
    </source>
</evidence>
<feature type="domain" description="Phasin" evidence="1">
    <location>
        <begin position="20"/>
        <end position="86"/>
    </location>
</feature>
<dbReference type="InterPro" id="IPR018968">
    <property type="entry name" value="Phasin"/>
</dbReference>
<proteinExistence type="predicted"/>
<name>A0A1I1N1V4_9RHOB</name>
<dbReference type="RefSeq" id="WP_093447086.1">
    <property type="nucleotide sequence ID" value="NZ_FNZG01000001.1"/>
</dbReference>
<organism evidence="2 3">
    <name type="scientific">Pseudooceanicola nitratireducens</name>
    <dbReference type="NCBI Taxonomy" id="517719"/>
    <lineage>
        <taxon>Bacteria</taxon>
        <taxon>Pseudomonadati</taxon>
        <taxon>Pseudomonadota</taxon>
        <taxon>Alphaproteobacteria</taxon>
        <taxon>Rhodobacterales</taxon>
        <taxon>Paracoccaceae</taxon>
        <taxon>Pseudooceanicola</taxon>
    </lineage>
</organism>
<accession>A0A1I1N1V4</accession>
<evidence type="ECO:0000313" key="2">
    <source>
        <dbReference type="EMBL" id="SFC91162.1"/>
    </source>
</evidence>
<reference evidence="2 3" key="1">
    <citation type="submission" date="2016-10" db="EMBL/GenBank/DDBJ databases">
        <authorList>
            <person name="de Groot N.N."/>
        </authorList>
    </citation>
    <scope>NUCLEOTIDE SEQUENCE [LARGE SCALE GENOMIC DNA]</scope>
    <source>
        <strain evidence="2 3">DSM 29619</strain>
    </source>
</reference>
<protein>
    <submittedName>
        <fullName evidence="2">Phasin protein</fullName>
    </submittedName>
</protein>
<gene>
    <name evidence="2" type="ORF">SAMN05421762_2714</name>
</gene>
<dbReference type="Proteomes" id="UP000231644">
    <property type="component" value="Unassembled WGS sequence"/>
</dbReference>